<dbReference type="GO" id="GO:0016755">
    <property type="term" value="F:aminoacyltransferase activity"/>
    <property type="evidence" value="ECO:0007669"/>
    <property type="project" value="InterPro"/>
</dbReference>
<evidence type="ECO:0000256" key="4">
    <source>
        <dbReference type="ARBA" id="ARBA00022984"/>
    </source>
</evidence>
<keyword evidence="6" id="KW-0961">Cell wall biogenesis/degradation</keyword>
<keyword evidence="2 8" id="KW-0808">Transferase</keyword>
<protein>
    <submittedName>
        <fullName evidence="8">GNAT family N-acetyltransferase</fullName>
    </submittedName>
</protein>
<dbReference type="Pfam" id="PF13480">
    <property type="entry name" value="Acetyltransf_6"/>
    <property type="match status" value="1"/>
</dbReference>
<evidence type="ECO:0000256" key="3">
    <source>
        <dbReference type="ARBA" id="ARBA00022960"/>
    </source>
</evidence>
<dbReference type="InterPro" id="IPR050644">
    <property type="entry name" value="PG_Glycine_Bridge_Synth"/>
</dbReference>
<sequence>MSKDYISTATSTLQLIENHPEKDSRWERFIDSHQDGLIYHHPAWLGVLEEAFGYRSAHLACQDANGQFRGIFPLYKMQGILGTCRFSSLPRTPVAGPLARDRQALEFLIHAALGQLKATPRSGLQIKMLSNELDDLGIELTGVKWRDTYQLELPARPELLRFGNSRNHAQIKRAVHKAYKHGISLERAETKRELRAWYELYLSTMRQVVIPPRPYRFFEIAWERLQPRGLLRLLLAHHHEAGKAKPVAGLLLLMAGRTVFYAFSGWHRNAQELRPNDALHWQAIHDACSEGFRYYDFGEVPANTPGLAEFKSKWGTQKECLYRYYYPSPRESAINLLEADTPFHRAARTTWRRLPLEATELLGTLAHHIF</sequence>
<dbReference type="GO" id="GO:0008360">
    <property type="term" value="P:regulation of cell shape"/>
    <property type="evidence" value="ECO:0007669"/>
    <property type="project" value="UniProtKB-KW"/>
</dbReference>
<dbReference type="PANTHER" id="PTHR36174:SF1">
    <property type="entry name" value="LIPID II:GLYCINE GLYCYLTRANSFERASE"/>
    <property type="match status" value="1"/>
</dbReference>
<evidence type="ECO:0000313" key="8">
    <source>
        <dbReference type="EMBL" id="QBD83257.1"/>
    </source>
</evidence>
<feature type="domain" description="BioF2-like acetyltransferase" evidence="7">
    <location>
        <begin position="167"/>
        <end position="299"/>
    </location>
</feature>
<evidence type="ECO:0000259" key="7">
    <source>
        <dbReference type="Pfam" id="PF13480"/>
    </source>
</evidence>
<keyword evidence="5" id="KW-0012">Acyltransferase</keyword>
<organism evidence="8 9">
    <name type="scientific">Ktedonosporobacter rubrisoli</name>
    <dbReference type="NCBI Taxonomy" id="2509675"/>
    <lineage>
        <taxon>Bacteria</taxon>
        <taxon>Bacillati</taxon>
        <taxon>Chloroflexota</taxon>
        <taxon>Ktedonobacteria</taxon>
        <taxon>Ktedonobacterales</taxon>
        <taxon>Ktedonosporobacteraceae</taxon>
        <taxon>Ktedonosporobacter</taxon>
    </lineage>
</organism>
<reference evidence="8 9" key="1">
    <citation type="submission" date="2019-01" db="EMBL/GenBank/DDBJ databases">
        <title>Ktedonosporobacter rubrisoli SCAWS-G2.</title>
        <authorList>
            <person name="Huang Y."/>
            <person name="Yan B."/>
        </authorList>
    </citation>
    <scope>NUCLEOTIDE SEQUENCE [LARGE SCALE GENOMIC DNA]</scope>
    <source>
        <strain evidence="8 9">SCAWS-G2</strain>
    </source>
</reference>
<proteinExistence type="inferred from homology"/>
<accession>A0A4P6K4K3</accession>
<dbReference type="PROSITE" id="PS51191">
    <property type="entry name" value="FEMABX"/>
    <property type="match status" value="1"/>
</dbReference>
<dbReference type="InterPro" id="IPR003447">
    <property type="entry name" value="FEMABX"/>
</dbReference>
<dbReference type="KEGG" id="kbs:EPA93_47760"/>
<evidence type="ECO:0000256" key="6">
    <source>
        <dbReference type="ARBA" id="ARBA00023316"/>
    </source>
</evidence>
<evidence type="ECO:0000313" key="9">
    <source>
        <dbReference type="Proteomes" id="UP000290365"/>
    </source>
</evidence>
<dbReference type="InterPro" id="IPR038740">
    <property type="entry name" value="BioF2-like_GNAT_dom"/>
</dbReference>
<keyword evidence="3" id="KW-0133">Cell shape</keyword>
<name>A0A4P6K4K3_KTERU</name>
<dbReference type="GO" id="GO:0071555">
    <property type="term" value="P:cell wall organization"/>
    <property type="evidence" value="ECO:0007669"/>
    <property type="project" value="UniProtKB-KW"/>
</dbReference>
<dbReference type="EMBL" id="CP035758">
    <property type="protein sequence ID" value="QBD83257.1"/>
    <property type="molecule type" value="Genomic_DNA"/>
</dbReference>
<dbReference type="AlphaFoldDB" id="A0A4P6K4K3"/>
<dbReference type="Proteomes" id="UP000290365">
    <property type="component" value="Chromosome"/>
</dbReference>
<dbReference type="RefSeq" id="WP_129894323.1">
    <property type="nucleotide sequence ID" value="NZ_CP035758.1"/>
</dbReference>
<keyword evidence="9" id="KW-1185">Reference proteome</keyword>
<dbReference type="SUPFAM" id="SSF55729">
    <property type="entry name" value="Acyl-CoA N-acyltransferases (Nat)"/>
    <property type="match status" value="1"/>
</dbReference>
<evidence type="ECO:0000256" key="5">
    <source>
        <dbReference type="ARBA" id="ARBA00023315"/>
    </source>
</evidence>
<dbReference type="GO" id="GO:0009252">
    <property type="term" value="P:peptidoglycan biosynthetic process"/>
    <property type="evidence" value="ECO:0007669"/>
    <property type="project" value="UniProtKB-KW"/>
</dbReference>
<dbReference type="OrthoDB" id="9785911at2"/>
<keyword evidence="4" id="KW-0573">Peptidoglycan synthesis</keyword>
<comment type="similarity">
    <text evidence="1">Belongs to the FemABX family.</text>
</comment>
<evidence type="ECO:0000256" key="2">
    <source>
        <dbReference type="ARBA" id="ARBA00022679"/>
    </source>
</evidence>
<dbReference type="Gene3D" id="3.40.630.30">
    <property type="match status" value="1"/>
</dbReference>
<dbReference type="PANTHER" id="PTHR36174">
    <property type="entry name" value="LIPID II:GLYCINE GLYCYLTRANSFERASE"/>
    <property type="match status" value="1"/>
</dbReference>
<gene>
    <name evidence="8" type="ORF">EPA93_47760</name>
</gene>
<dbReference type="InterPro" id="IPR016181">
    <property type="entry name" value="Acyl_CoA_acyltransferase"/>
</dbReference>
<evidence type="ECO:0000256" key="1">
    <source>
        <dbReference type="ARBA" id="ARBA00009943"/>
    </source>
</evidence>